<dbReference type="RefSeq" id="WP_118078542.1">
    <property type="nucleotide sequence ID" value="NZ_JANSKA010000001.1"/>
</dbReference>
<keyword evidence="3" id="KW-1185">Reference proteome</keyword>
<proteinExistence type="predicted"/>
<comment type="caution">
    <text evidence="2">The sequence shown here is derived from an EMBL/GenBank/DDBJ whole genome shotgun (WGS) entry which is preliminary data.</text>
</comment>
<feature type="domain" description="PTS EIIA type-2" evidence="1">
    <location>
        <begin position="12"/>
        <end position="156"/>
    </location>
</feature>
<dbReference type="SUPFAM" id="SSF55804">
    <property type="entry name" value="Phoshotransferase/anion transport protein"/>
    <property type="match status" value="1"/>
</dbReference>
<evidence type="ECO:0000313" key="2">
    <source>
        <dbReference type="EMBL" id="MCR9035600.1"/>
    </source>
</evidence>
<dbReference type="PANTHER" id="PTHR47738">
    <property type="entry name" value="PTS SYSTEM FRUCTOSE-LIKE EIIA COMPONENT-RELATED"/>
    <property type="match status" value="1"/>
</dbReference>
<keyword evidence="2" id="KW-0762">Sugar transport</keyword>
<dbReference type="Gene3D" id="3.40.930.10">
    <property type="entry name" value="Mannitol-specific EII, Chain A"/>
    <property type="match status" value="1"/>
</dbReference>
<accession>A0ABT1Z5W9</accession>
<dbReference type="CDD" id="cd00211">
    <property type="entry name" value="PTS_IIA_fru"/>
    <property type="match status" value="1"/>
</dbReference>
<dbReference type="InterPro" id="IPR016152">
    <property type="entry name" value="PTrfase/Anion_transptr"/>
</dbReference>
<dbReference type="PANTHER" id="PTHR47738:SF3">
    <property type="entry name" value="PHOSPHOTRANSFERASE SYSTEM MANNITOL_FRUCTOSE-SPECIFIC IIA DOMAIN CONTAINING PROTEIN"/>
    <property type="match status" value="1"/>
</dbReference>
<gene>
    <name evidence="2" type="ORF">NVS32_01315</name>
</gene>
<keyword evidence="2" id="KW-0813">Transport</keyword>
<protein>
    <submittedName>
        <fullName evidence="2">PTS sugar transporter subunit IIA</fullName>
    </submittedName>
</protein>
<reference evidence="2 3" key="1">
    <citation type="submission" date="2022-08" db="EMBL/GenBank/DDBJ databases">
        <title>Tractidigestivibacter montrealensis type strain KD21.</title>
        <authorList>
            <person name="Diop K."/>
            <person name="Richard C."/>
            <person name="Routy B."/>
        </authorList>
    </citation>
    <scope>NUCLEOTIDE SEQUENCE [LARGE SCALE GENOMIC DNA]</scope>
    <source>
        <strain evidence="2 3">KD21</strain>
    </source>
</reference>
<dbReference type="Pfam" id="PF00359">
    <property type="entry name" value="PTS_EIIA_2"/>
    <property type="match status" value="1"/>
</dbReference>
<organism evidence="2 3">
    <name type="scientific">Tractidigestivibacter montrealensis</name>
    <dbReference type="NCBI Taxonomy" id="2972466"/>
    <lineage>
        <taxon>Bacteria</taxon>
        <taxon>Bacillati</taxon>
        <taxon>Actinomycetota</taxon>
        <taxon>Coriobacteriia</taxon>
        <taxon>Coriobacteriales</taxon>
        <taxon>Atopobiaceae</taxon>
        <taxon>Tractidigestivibacter</taxon>
    </lineage>
</organism>
<dbReference type="EMBL" id="JANSKA010000001">
    <property type="protein sequence ID" value="MCR9035600.1"/>
    <property type="molecule type" value="Genomic_DNA"/>
</dbReference>
<dbReference type="InterPro" id="IPR002178">
    <property type="entry name" value="PTS_EIIA_type-2_dom"/>
</dbReference>
<evidence type="ECO:0000313" key="3">
    <source>
        <dbReference type="Proteomes" id="UP001204320"/>
    </source>
</evidence>
<evidence type="ECO:0000259" key="1">
    <source>
        <dbReference type="PROSITE" id="PS51094"/>
    </source>
</evidence>
<name>A0ABT1Z5W9_9ACTN</name>
<dbReference type="InterPro" id="IPR051541">
    <property type="entry name" value="PTS_SugarTrans_NitroReg"/>
</dbReference>
<dbReference type="Proteomes" id="UP001204320">
    <property type="component" value="Unassembled WGS sequence"/>
</dbReference>
<dbReference type="PROSITE" id="PS51094">
    <property type="entry name" value="PTS_EIIA_TYPE_2"/>
    <property type="match status" value="1"/>
</dbReference>
<sequence>MVTQSVDTAECEAGGKLFVALKGSASTSEEAIRICANTLQANGCVTEKFADDCLNREKEYPTGICCETPVALPHCQSDAIRRDALCYLRLDEPVSFYRMDDPEDAVMTRHVFNLAIAPGQHLEFLTKTIRLLQDNTVLDRFTTMTSNQIASYLAEHLA</sequence>